<dbReference type="PATRIC" id="fig|1132509.6.peg.2679"/>
<dbReference type="AlphaFoldDB" id="M0LW07"/>
<keyword evidence="2" id="KW-1185">Reference proteome</keyword>
<proteinExistence type="predicted"/>
<comment type="caution">
    <text evidence="1">The sequence shown here is derived from an EMBL/GenBank/DDBJ whole genome shotgun (WGS) entry which is preliminary data.</text>
</comment>
<sequence length="37" mass="4143">MKVLDTSFLIDYGDGVDATGEYLEEHEEEVFIIPAPV</sequence>
<name>M0LW07_9EURY</name>
<reference evidence="1 2" key="1">
    <citation type="journal article" date="2014" name="PLoS Genet.">
        <title>Phylogenetically driven sequencing of extremely halophilic archaea reveals strategies for static and dynamic osmo-response.</title>
        <authorList>
            <person name="Becker E.A."/>
            <person name="Seitzer P.M."/>
            <person name="Tritt A."/>
            <person name="Larsen D."/>
            <person name="Krusor M."/>
            <person name="Yao A.I."/>
            <person name="Wu D."/>
            <person name="Madern D."/>
            <person name="Eisen J.A."/>
            <person name="Darling A.E."/>
            <person name="Facciotti M.T."/>
        </authorList>
    </citation>
    <scope>NUCLEOTIDE SEQUENCE [LARGE SCALE GENOMIC DNA]</scope>
    <source>
        <strain evidence="1 2">100A6</strain>
    </source>
</reference>
<gene>
    <name evidence="1" type="ORF">C447_11760</name>
</gene>
<organism evidence="1 2">
    <name type="scientific">Halococcus hamelinensis 100A6</name>
    <dbReference type="NCBI Taxonomy" id="1132509"/>
    <lineage>
        <taxon>Archaea</taxon>
        <taxon>Methanobacteriati</taxon>
        <taxon>Methanobacteriota</taxon>
        <taxon>Stenosarchaea group</taxon>
        <taxon>Halobacteria</taxon>
        <taxon>Halobacteriales</taxon>
        <taxon>Halococcaceae</taxon>
        <taxon>Halococcus</taxon>
    </lineage>
</organism>
<evidence type="ECO:0000313" key="2">
    <source>
        <dbReference type="Proteomes" id="UP000011566"/>
    </source>
</evidence>
<evidence type="ECO:0000313" key="1">
    <source>
        <dbReference type="EMBL" id="EMA37646.1"/>
    </source>
</evidence>
<dbReference type="Proteomes" id="UP000011566">
    <property type="component" value="Unassembled WGS sequence"/>
</dbReference>
<dbReference type="EMBL" id="AOMB01000033">
    <property type="protein sequence ID" value="EMA37646.1"/>
    <property type="molecule type" value="Genomic_DNA"/>
</dbReference>
<protein>
    <submittedName>
        <fullName evidence="1">PilT protein domain-containing protein</fullName>
    </submittedName>
</protein>
<dbReference type="RefSeq" id="WP_007694092.1">
    <property type="nucleotide sequence ID" value="NZ_AJRK01000060.1"/>
</dbReference>
<accession>M0LW07</accession>